<gene>
    <name evidence="5" type="ORF">KI387_003234</name>
</gene>
<evidence type="ECO:0000256" key="3">
    <source>
        <dbReference type="SAM" id="MobiDB-lite"/>
    </source>
</evidence>
<dbReference type="InterPro" id="IPR005491">
    <property type="entry name" value="ENT_dom"/>
</dbReference>
<dbReference type="Proteomes" id="UP000824469">
    <property type="component" value="Unassembled WGS sequence"/>
</dbReference>
<sequence>FEFWLLIKAFEAMAYRPSDSSGTDDDLLPPHMNRMPRGGDRFATNGRFSAGKLLNLQNDTDMEARIRRTEQEAYCAVLRAFIAQSDAVSWEKEGLISELRKELRVSDMEHRALLGKVNRDDVLKRIRCSQWMFDGIMMVPLEMNRGPAGHNEKNLANHGGKGKGFPKGQSANGYASFQMGARRKKPENIELRETDKLIKEVERVCRDHPDPSVVENAKTALRDQEQSLMEAIKRLESDEEDCRMPHSSHTHPNQEKMWRSRQVNGNGAYNNEDIAGGQRGGGSNRNPMVGDGGVASDDPQEDDYGDEDELISGKEAILRQSGVPLAGKTCLLWAQIKPLIEGEDREEKLKKWTNPNLKGVYPNDSVLCLATIAKACVEEDPGTRTTLPEIV</sequence>
<dbReference type="PANTHER" id="PTHR33432:SF22">
    <property type="entry name" value="OS10G0436850 PROTEIN"/>
    <property type="match status" value="1"/>
</dbReference>
<dbReference type="OMA" id="DSMAYRQ"/>
<organism evidence="5 6">
    <name type="scientific">Taxus chinensis</name>
    <name type="common">Chinese yew</name>
    <name type="synonym">Taxus wallichiana var. chinensis</name>
    <dbReference type="NCBI Taxonomy" id="29808"/>
    <lineage>
        <taxon>Eukaryota</taxon>
        <taxon>Viridiplantae</taxon>
        <taxon>Streptophyta</taxon>
        <taxon>Embryophyta</taxon>
        <taxon>Tracheophyta</taxon>
        <taxon>Spermatophyta</taxon>
        <taxon>Pinopsida</taxon>
        <taxon>Pinidae</taxon>
        <taxon>Conifers II</taxon>
        <taxon>Cupressales</taxon>
        <taxon>Taxaceae</taxon>
        <taxon>Taxus</taxon>
    </lineage>
</organism>
<feature type="region of interest" description="Disordered" evidence="3">
    <location>
        <begin position="236"/>
        <end position="306"/>
    </location>
</feature>
<dbReference type="PANTHER" id="PTHR33432">
    <property type="entry name" value="PROTEIN EMSY-LIKE 4"/>
    <property type="match status" value="1"/>
</dbReference>
<dbReference type="Pfam" id="PF03735">
    <property type="entry name" value="ENT"/>
    <property type="match status" value="1"/>
</dbReference>
<dbReference type="InterPro" id="IPR036142">
    <property type="entry name" value="ENT_dom-like_sf"/>
</dbReference>
<name>A0AA38GX58_TAXCH</name>
<dbReference type="SMART" id="SM01191">
    <property type="entry name" value="ENT"/>
    <property type="match status" value="1"/>
</dbReference>
<feature type="non-terminal residue" evidence="5">
    <location>
        <position position="1"/>
    </location>
</feature>
<proteinExistence type="predicted"/>
<dbReference type="GO" id="GO:0050832">
    <property type="term" value="P:defense response to fungus"/>
    <property type="evidence" value="ECO:0007669"/>
    <property type="project" value="InterPro"/>
</dbReference>
<evidence type="ECO:0000256" key="1">
    <source>
        <dbReference type="ARBA" id="ARBA00004123"/>
    </source>
</evidence>
<comment type="caution">
    <text evidence="5">The sequence shown here is derived from an EMBL/GenBank/DDBJ whole genome shotgun (WGS) entry which is preliminary data.</text>
</comment>
<dbReference type="AlphaFoldDB" id="A0AA38GX58"/>
<reference evidence="5 6" key="1">
    <citation type="journal article" date="2021" name="Nat. Plants">
        <title>The Taxus genome provides insights into paclitaxel biosynthesis.</title>
        <authorList>
            <person name="Xiong X."/>
            <person name="Gou J."/>
            <person name="Liao Q."/>
            <person name="Li Y."/>
            <person name="Zhou Q."/>
            <person name="Bi G."/>
            <person name="Li C."/>
            <person name="Du R."/>
            <person name="Wang X."/>
            <person name="Sun T."/>
            <person name="Guo L."/>
            <person name="Liang H."/>
            <person name="Lu P."/>
            <person name="Wu Y."/>
            <person name="Zhang Z."/>
            <person name="Ro D.K."/>
            <person name="Shang Y."/>
            <person name="Huang S."/>
            <person name="Yan J."/>
        </authorList>
    </citation>
    <scope>NUCLEOTIDE SEQUENCE [LARGE SCALE GENOMIC DNA]</scope>
    <source>
        <strain evidence="5">Ta-2019</strain>
    </source>
</reference>
<dbReference type="InterPro" id="IPR033485">
    <property type="entry name" value="EMSY-LIKE_plant"/>
</dbReference>
<accession>A0AA38GX58</accession>
<keyword evidence="6" id="KW-1185">Reference proteome</keyword>
<dbReference type="EMBL" id="JAHRHJ020000001">
    <property type="protein sequence ID" value="KAH9331126.1"/>
    <property type="molecule type" value="Genomic_DNA"/>
</dbReference>
<dbReference type="PROSITE" id="PS51138">
    <property type="entry name" value="ENT"/>
    <property type="match status" value="1"/>
</dbReference>
<dbReference type="GO" id="GO:0005634">
    <property type="term" value="C:nucleus"/>
    <property type="evidence" value="ECO:0007669"/>
    <property type="project" value="UniProtKB-SubCell"/>
</dbReference>
<evidence type="ECO:0000259" key="4">
    <source>
        <dbReference type="PROSITE" id="PS51138"/>
    </source>
</evidence>
<evidence type="ECO:0000313" key="6">
    <source>
        <dbReference type="Proteomes" id="UP000824469"/>
    </source>
</evidence>
<keyword evidence="2" id="KW-0539">Nucleus</keyword>
<feature type="domain" description="ENT" evidence="4">
    <location>
        <begin position="62"/>
        <end position="150"/>
    </location>
</feature>
<dbReference type="SUPFAM" id="SSF158639">
    <property type="entry name" value="ENT-like"/>
    <property type="match status" value="1"/>
</dbReference>
<feature type="non-terminal residue" evidence="5">
    <location>
        <position position="391"/>
    </location>
</feature>
<protein>
    <recommendedName>
        <fullName evidence="4">ENT domain-containing protein</fullName>
    </recommendedName>
</protein>
<evidence type="ECO:0000313" key="5">
    <source>
        <dbReference type="EMBL" id="KAH9331126.1"/>
    </source>
</evidence>
<feature type="region of interest" description="Disordered" evidence="3">
    <location>
        <begin position="151"/>
        <end position="173"/>
    </location>
</feature>
<evidence type="ECO:0000256" key="2">
    <source>
        <dbReference type="ARBA" id="ARBA00023242"/>
    </source>
</evidence>
<comment type="subcellular location">
    <subcellularLocation>
        <location evidence="1">Nucleus</location>
    </subcellularLocation>
</comment>
<dbReference type="Gene3D" id="1.10.1240.40">
    <property type="entry name" value="ENT domain"/>
    <property type="match status" value="1"/>
</dbReference>